<dbReference type="EMBL" id="NTKD01000013">
    <property type="protein sequence ID" value="PDH40324.1"/>
    <property type="molecule type" value="Genomic_DNA"/>
</dbReference>
<evidence type="ECO:0000256" key="1">
    <source>
        <dbReference type="ARBA" id="ARBA00008779"/>
    </source>
</evidence>
<comment type="similarity">
    <text evidence="1">Belongs to the sulfatase family.</text>
</comment>
<proteinExistence type="inferred from homology"/>
<comment type="caution">
    <text evidence="4">The sequence shown here is derived from an EMBL/GenBank/DDBJ whole genome shotgun (WGS) entry which is preliminary data.</text>
</comment>
<dbReference type="Proteomes" id="UP000219327">
    <property type="component" value="Unassembled WGS sequence"/>
</dbReference>
<reference evidence="4 5" key="1">
    <citation type="submission" date="2017-08" db="EMBL/GenBank/DDBJ databases">
        <title>Fine stratification of microbial communities through a metagenomic profile of the photic zone.</title>
        <authorList>
            <person name="Haro-Moreno J.M."/>
            <person name="Lopez-Perez M."/>
            <person name="De La Torre J."/>
            <person name="Picazo A."/>
            <person name="Camacho A."/>
            <person name="Rodriguez-Valera F."/>
        </authorList>
    </citation>
    <scope>NUCLEOTIDE SEQUENCE [LARGE SCALE GENOMIC DNA]</scope>
    <source>
        <strain evidence="4">MED-G24</strain>
    </source>
</reference>
<dbReference type="Gene3D" id="3.40.720.10">
    <property type="entry name" value="Alkaline Phosphatase, subunit A"/>
    <property type="match status" value="1"/>
</dbReference>
<dbReference type="SUPFAM" id="SSF53649">
    <property type="entry name" value="Alkaline phosphatase-like"/>
    <property type="match status" value="1"/>
</dbReference>
<gene>
    <name evidence="4" type="ORF">CNE99_03955</name>
</gene>
<evidence type="ECO:0000313" key="5">
    <source>
        <dbReference type="Proteomes" id="UP000219327"/>
    </source>
</evidence>
<organism evidence="4 5">
    <name type="scientific">OM182 bacterium MED-G24</name>
    <dbReference type="NCBI Taxonomy" id="1986255"/>
    <lineage>
        <taxon>Bacteria</taxon>
        <taxon>Pseudomonadati</taxon>
        <taxon>Pseudomonadota</taxon>
        <taxon>Gammaproteobacteria</taxon>
        <taxon>OMG group</taxon>
        <taxon>OM182 clade</taxon>
    </lineage>
</organism>
<dbReference type="InterPro" id="IPR017850">
    <property type="entry name" value="Alkaline_phosphatase_core_sf"/>
</dbReference>
<dbReference type="CDD" id="cd16025">
    <property type="entry name" value="PAS_like"/>
    <property type="match status" value="1"/>
</dbReference>
<feature type="region of interest" description="Disordered" evidence="2">
    <location>
        <begin position="332"/>
        <end position="357"/>
    </location>
</feature>
<feature type="domain" description="Sulfatase N-terminal" evidence="3">
    <location>
        <begin position="31"/>
        <end position="439"/>
    </location>
</feature>
<evidence type="ECO:0000256" key="2">
    <source>
        <dbReference type="SAM" id="MobiDB-lite"/>
    </source>
</evidence>
<evidence type="ECO:0000259" key="3">
    <source>
        <dbReference type="Pfam" id="PF00884"/>
    </source>
</evidence>
<dbReference type="InterPro" id="IPR050738">
    <property type="entry name" value="Sulfatase"/>
</dbReference>
<dbReference type="Pfam" id="PF00884">
    <property type="entry name" value="Sulfatase"/>
    <property type="match status" value="1"/>
</dbReference>
<dbReference type="PANTHER" id="PTHR42693">
    <property type="entry name" value="ARYLSULFATASE FAMILY MEMBER"/>
    <property type="match status" value="1"/>
</dbReference>
<dbReference type="AlphaFoldDB" id="A0A2A5WVU4"/>
<protein>
    <submittedName>
        <fullName evidence="4">Arylsulfatase</fullName>
    </submittedName>
</protein>
<sequence length="740" mass="82010">MEHDKGFTGTIGRTVAESTSSWANAAPPARPNVVVVLLDDVGYSQFGCYGSAIETPALDGLAAGGIRYSNFHVTPFCSPTRACLLTGRNHHAVGMGRVSNMFNGYPNTRGIVTRDAANLAEILRPHGYSNLAVGKWHLAASEFTSPAGPYDHWPLRRGFDRFYGFMDGETNQWSPELIVGNERVDPPGDDYHLSEGLVDTANLWLRQHVSSAPEMPFFLYVSFGAAHSPHHAPRDFIEKYAGRFDHGWDVERDLTLRRQRESGLNEIEQLPPPNPNVQRWADLDADEQRMAARFQEVFAGFLDHTDVQIARLIAQLDAIGVLDNTIVLALSDNGASGEGGPHGTFDRERGRGGPQPSVAENLARYDDIGGPLTWNHYPFGWAMAGNTPYKRYKGNTHSGGVRAPFIVHWPAGVTPDARPRTQFCHAVDVVPTLLDVLGVDPPEVVGGFDQEPMHGESFAVTFTDADAPEPKDTQYFEALGHRAIWHDGWKAVTFHTFGADYDDDSWELYDLRADPNELHDLAGAEPERLRRLLDLWWGEAERYGVLPLDDFSRGLDPIPAPERVVLYDGAVLPCVPRGGLQVRGMSHRMTVRFDRVNTTQGGVIVASGGRFGGWALFVHDNRLHYTTNDFGERGRVVSDRVLPTGPIVVRVDVVRTDTDAAYVRFFVNDEPAGAATLSPFRNRYFANEPTTVGRDTQTPVDDLYEVPNDFSGDLIDVTIDVFGGEHLDQRTLIEEIMRSQ</sequence>
<evidence type="ECO:0000313" key="4">
    <source>
        <dbReference type="EMBL" id="PDH40324.1"/>
    </source>
</evidence>
<dbReference type="InterPro" id="IPR000917">
    <property type="entry name" value="Sulfatase_N"/>
</dbReference>
<name>A0A2A5WVU4_9GAMM</name>
<accession>A0A2A5WVU4</accession>
<dbReference type="Gene3D" id="3.30.1120.10">
    <property type="match status" value="1"/>
</dbReference>